<dbReference type="InterPro" id="IPR015421">
    <property type="entry name" value="PyrdxlP-dep_Trfase_major"/>
</dbReference>
<evidence type="ECO:0000256" key="4">
    <source>
        <dbReference type="PIRSR" id="PIRSR000390-2"/>
    </source>
</evidence>
<comment type="similarity">
    <text evidence="2 5">Belongs to the DegT/DnrJ/EryC1 family.</text>
</comment>
<protein>
    <submittedName>
        <fullName evidence="6">DegT/DnrJ/EryC1/StrS aminotransferase</fullName>
    </submittedName>
</protein>
<evidence type="ECO:0000256" key="5">
    <source>
        <dbReference type="RuleBase" id="RU004508"/>
    </source>
</evidence>
<reference evidence="6 7" key="1">
    <citation type="journal article" date="2010" name="Stand. Genomic Sci.">
        <title>Complete genome sequence of Spirosoma linguale type strain (1).</title>
        <authorList>
            <person name="Lail K."/>
            <person name="Sikorski J."/>
            <person name="Saunders E."/>
            <person name="Lapidus A."/>
            <person name="Glavina Del Rio T."/>
            <person name="Copeland A."/>
            <person name="Tice H."/>
            <person name="Cheng J.-F."/>
            <person name="Lucas S."/>
            <person name="Nolan M."/>
            <person name="Bruce D."/>
            <person name="Goodwin L."/>
            <person name="Pitluck S."/>
            <person name="Ivanova N."/>
            <person name="Mavromatis K."/>
            <person name="Ovchinnikova G."/>
            <person name="Pati A."/>
            <person name="Chen A."/>
            <person name="Palaniappan K."/>
            <person name="Land M."/>
            <person name="Hauser L."/>
            <person name="Chang Y.-J."/>
            <person name="Jeffries C.D."/>
            <person name="Chain P."/>
            <person name="Brettin T."/>
            <person name="Detter J.C."/>
            <person name="Schuetze A."/>
            <person name="Rohde M."/>
            <person name="Tindall B.J."/>
            <person name="Goeker M."/>
            <person name="Bristow J."/>
            <person name="Eisen J.A."/>
            <person name="Markowitz V."/>
            <person name="Hugenholtz P."/>
            <person name="Kyrpides N.C."/>
            <person name="Klenk H.-P."/>
            <person name="Chen F."/>
        </authorList>
    </citation>
    <scope>NUCLEOTIDE SEQUENCE [LARGE SCALE GENOMIC DNA]</scope>
    <source>
        <strain evidence="7">ATCC 33905 / DSM 74 / LMG 10896 / Claus 1</strain>
    </source>
</reference>
<keyword evidence="6" id="KW-0032">Aminotransferase</keyword>
<gene>
    <name evidence="6" type="ordered locus">Slin_0290</name>
</gene>
<dbReference type="Pfam" id="PF01041">
    <property type="entry name" value="DegT_DnrJ_EryC1"/>
    <property type="match status" value="1"/>
</dbReference>
<evidence type="ECO:0000256" key="2">
    <source>
        <dbReference type="ARBA" id="ARBA00037999"/>
    </source>
</evidence>
<dbReference type="PIRSF" id="PIRSF000390">
    <property type="entry name" value="PLP_StrS"/>
    <property type="match status" value="1"/>
</dbReference>
<evidence type="ECO:0000256" key="3">
    <source>
        <dbReference type="PIRSR" id="PIRSR000390-1"/>
    </source>
</evidence>
<dbReference type="AlphaFoldDB" id="D2QDC4"/>
<keyword evidence="1 4" id="KW-0663">Pyridoxal phosphate</keyword>
<keyword evidence="6" id="KW-0808">Transferase</keyword>
<sequence>MIPFLDVKRINAPYQQIINSAVGRVTESGWYVLGQEVEAFENEFAAYCQTRHCVGVANGLEALTLVLNAWGFPAKSEVIVASNAYIASVLSITHAGLTPVFVEPDPRTYLLDPLRIEAAITANTRAILPVHLYGRCCDMDAINKVAHRYDLKVLEDAAQAHGASCRGTRMERKAGNLGDAAGWSFYPTKNLGALGDAGAITTNDGALAERLRALRNYGSGQKYINDYLGFNSRLDELQAAVLSAKLPGLTEANNRRKELVKRYLTGITNPDVVLPPADQVELDAWHLFVIQHPQRDDFRAYLLEQGIGTDIHYPIPPHHQQAYAAYAHLSLPIAEQLHRNSLSLPLNPALTDHEADFIIGTINSISNRTFELLLPT</sequence>
<feature type="modified residue" description="N6-(pyridoxal phosphate)lysine" evidence="4">
    <location>
        <position position="189"/>
    </location>
</feature>
<keyword evidence="7" id="KW-1185">Reference proteome</keyword>
<dbReference type="EMBL" id="CP001769">
    <property type="protein sequence ID" value="ADB36354.1"/>
    <property type="molecule type" value="Genomic_DNA"/>
</dbReference>
<accession>D2QDC4</accession>
<dbReference type="STRING" id="504472.Slin_0290"/>
<organism evidence="6 7">
    <name type="scientific">Spirosoma linguale (strain ATCC 33905 / DSM 74 / LMG 10896 / Claus 1)</name>
    <dbReference type="NCBI Taxonomy" id="504472"/>
    <lineage>
        <taxon>Bacteria</taxon>
        <taxon>Pseudomonadati</taxon>
        <taxon>Bacteroidota</taxon>
        <taxon>Cytophagia</taxon>
        <taxon>Cytophagales</taxon>
        <taxon>Cytophagaceae</taxon>
        <taxon>Spirosoma</taxon>
    </lineage>
</organism>
<dbReference type="GO" id="GO:0030170">
    <property type="term" value="F:pyridoxal phosphate binding"/>
    <property type="evidence" value="ECO:0007669"/>
    <property type="project" value="TreeGrafter"/>
</dbReference>
<dbReference type="GO" id="GO:0000271">
    <property type="term" value="P:polysaccharide biosynthetic process"/>
    <property type="evidence" value="ECO:0007669"/>
    <property type="project" value="TreeGrafter"/>
</dbReference>
<dbReference type="InterPro" id="IPR015424">
    <property type="entry name" value="PyrdxlP-dep_Trfase"/>
</dbReference>
<dbReference type="HOGENOM" id="CLU_033332_6_0_10"/>
<dbReference type="KEGG" id="sli:Slin_0290"/>
<dbReference type="Proteomes" id="UP000002028">
    <property type="component" value="Chromosome"/>
</dbReference>
<dbReference type="SUPFAM" id="SSF53383">
    <property type="entry name" value="PLP-dependent transferases"/>
    <property type="match status" value="1"/>
</dbReference>
<dbReference type="InterPro" id="IPR000653">
    <property type="entry name" value="DegT/StrS_aminotransferase"/>
</dbReference>
<dbReference type="PANTHER" id="PTHR30244:SF36">
    <property type="entry name" value="3-OXO-GLUCOSE-6-PHOSPHATE:GLUTAMATE AMINOTRANSFERASE"/>
    <property type="match status" value="1"/>
</dbReference>
<dbReference type="RefSeq" id="WP_012924906.1">
    <property type="nucleotide sequence ID" value="NC_013730.1"/>
</dbReference>
<feature type="active site" description="Proton acceptor" evidence="3">
    <location>
        <position position="189"/>
    </location>
</feature>
<evidence type="ECO:0000256" key="1">
    <source>
        <dbReference type="ARBA" id="ARBA00022898"/>
    </source>
</evidence>
<dbReference type="GO" id="GO:0008483">
    <property type="term" value="F:transaminase activity"/>
    <property type="evidence" value="ECO:0007669"/>
    <property type="project" value="UniProtKB-KW"/>
</dbReference>
<dbReference type="Gene3D" id="3.90.1150.10">
    <property type="entry name" value="Aspartate Aminotransferase, domain 1"/>
    <property type="match status" value="1"/>
</dbReference>
<dbReference type="Gene3D" id="3.40.640.10">
    <property type="entry name" value="Type I PLP-dependent aspartate aminotransferase-like (Major domain)"/>
    <property type="match status" value="1"/>
</dbReference>
<dbReference type="CDD" id="cd00616">
    <property type="entry name" value="AHBA_syn"/>
    <property type="match status" value="1"/>
</dbReference>
<name>D2QDC4_SPILD</name>
<dbReference type="eggNOG" id="COG0399">
    <property type="taxonomic scope" value="Bacteria"/>
</dbReference>
<evidence type="ECO:0000313" key="7">
    <source>
        <dbReference type="Proteomes" id="UP000002028"/>
    </source>
</evidence>
<dbReference type="PANTHER" id="PTHR30244">
    <property type="entry name" value="TRANSAMINASE"/>
    <property type="match status" value="1"/>
</dbReference>
<dbReference type="InterPro" id="IPR015422">
    <property type="entry name" value="PyrdxlP-dep_Trfase_small"/>
</dbReference>
<evidence type="ECO:0000313" key="6">
    <source>
        <dbReference type="EMBL" id="ADB36354.1"/>
    </source>
</evidence>
<proteinExistence type="inferred from homology"/>